<dbReference type="EMBL" id="JAEUBE010000366">
    <property type="protein sequence ID" value="KAH3663669.1"/>
    <property type="molecule type" value="Genomic_DNA"/>
</dbReference>
<name>A0A9P8P237_9ASCO</name>
<keyword evidence="2" id="KW-1185">Reference proteome</keyword>
<evidence type="ECO:0000313" key="2">
    <source>
        <dbReference type="Proteomes" id="UP000769157"/>
    </source>
</evidence>
<dbReference type="RefSeq" id="XP_046060005.1">
    <property type="nucleotide sequence ID" value="XM_046206217.1"/>
</dbReference>
<sequence length="212" mass="23842">MYRISKIDEQVNAKNAQTANWMYKVPKINEHSSEIMESEPSMRLMVAIDQKEMHDMVDGVFVVPICLIKSQIWALMSAIPKSSTFFTLFCWTSSRGPADCGMLIERPQSGDQICRTEVHVGYEFAHGASSQFLLDCSKVHIVQTGLIDDALQQNLRLVEIAVVLQVEVGQPVNARKFPRRCDGDKIACLLVVDTVQFDRVTVLFVVIAYSDV</sequence>
<comment type="caution">
    <text evidence="1">The sequence shown here is derived from an EMBL/GenBank/DDBJ whole genome shotgun (WGS) entry which is preliminary data.</text>
</comment>
<evidence type="ECO:0000313" key="1">
    <source>
        <dbReference type="EMBL" id="KAH3663669.1"/>
    </source>
</evidence>
<dbReference type="AlphaFoldDB" id="A0A9P8P237"/>
<dbReference type="Proteomes" id="UP000769157">
    <property type="component" value="Unassembled WGS sequence"/>
</dbReference>
<accession>A0A9P8P237</accession>
<reference evidence="1" key="2">
    <citation type="submission" date="2021-01" db="EMBL/GenBank/DDBJ databases">
        <authorList>
            <person name="Schikora-Tamarit M.A."/>
        </authorList>
    </citation>
    <scope>NUCLEOTIDE SEQUENCE</scope>
    <source>
        <strain evidence="1">CBS6075</strain>
    </source>
</reference>
<reference evidence="1" key="1">
    <citation type="journal article" date="2021" name="Open Biol.">
        <title>Shared evolutionary footprints suggest mitochondrial oxidative damage underlies multiple complex I losses in fungi.</title>
        <authorList>
            <person name="Schikora-Tamarit M.A."/>
            <person name="Marcet-Houben M."/>
            <person name="Nosek J."/>
            <person name="Gabaldon T."/>
        </authorList>
    </citation>
    <scope>NUCLEOTIDE SEQUENCE</scope>
    <source>
        <strain evidence="1">CBS6075</strain>
    </source>
</reference>
<gene>
    <name evidence="1" type="ORF">OGAPHI_005070</name>
</gene>
<dbReference type="GeneID" id="70237034"/>
<proteinExistence type="predicted"/>
<organism evidence="1 2">
    <name type="scientific">Ogataea philodendri</name>
    <dbReference type="NCBI Taxonomy" id="1378263"/>
    <lineage>
        <taxon>Eukaryota</taxon>
        <taxon>Fungi</taxon>
        <taxon>Dikarya</taxon>
        <taxon>Ascomycota</taxon>
        <taxon>Saccharomycotina</taxon>
        <taxon>Pichiomycetes</taxon>
        <taxon>Pichiales</taxon>
        <taxon>Pichiaceae</taxon>
        <taxon>Ogataea</taxon>
    </lineage>
</organism>
<protein>
    <submittedName>
        <fullName evidence="1">Uncharacterized protein</fullName>
    </submittedName>
</protein>